<keyword evidence="2" id="KW-1185">Reference proteome</keyword>
<accession>A0A7C8MX48</accession>
<dbReference type="Proteomes" id="UP000481861">
    <property type="component" value="Unassembled WGS sequence"/>
</dbReference>
<sequence length="192" mass="21492">MLLDDKTEEMTDAAAEDAADAAAEEASGMLVAVSGTTLDWREMPSWAEMRGAEERRRRRVGRERERESMVVVVAIRWDLIDLILMELELDCEDEILKCLHMYAVLPLNKTSILTIPNYLSISSSSRPLRSARHNGRHSLALRLSYFTSLPLRRSTGTAPMAGTSFSHRKAKSFAGGPSKCLGRRTWGLRVVL</sequence>
<reference evidence="1 2" key="1">
    <citation type="submission" date="2020-01" db="EMBL/GenBank/DDBJ databases">
        <authorList>
            <consortium name="DOE Joint Genome Institute"/>
            <person name="Haridas S."/>
            <person name="Albert R."/>
            <person name="Binder M."/>
            <person name="Bloem J."/>
            <person name="Labutti K."/>
            <person name="Salamov A."/>
            <person name="Andreopoulos B."/>
            <person name="Baker S.E."/>
            <person name="Barry K."/>
            <person name="Bills G."/>
            <person name="Bluhm B.H."/>
            <person name="Cannon C."/>
            <person name="Castanera R."/>
            <person name="Culley D.E."/>
            <person name="Daum C."/>
            <person name="Ezra D."/>
            <person name="Gonzalez J.B."/>
            <person name="Henrissat B."/>
            <person name="Kuo A."/>
            <person name="Liang C."/>
            <person name="Lipzen A."/>
            <person name="Lutzoni F."/>
            <person name="Magnuson J."/>
            <person name="Mondo S."/>
            <person name="Nolan M."/>
            <person name="Ohm R."/>
            <person name="Pangilinan J."/>
            <person name="Park H.-J.H."/>
            <person name="Ramirez L."/>
            <person name="Alfaro M."/>
            <person name="Sun H."/>
            <person name="Tritt A."/>
            <person name="Yoshinaga Y."/>
            <person name="Zwiers L.-H.L."/>
            <person name="Turgeon B.G."/>
            <person name="Goodwin S.B."/>
            <person name="Spatafora J.W."/>
            <person name="Crous P.W."/>
            <person name="Grigoriev I.V."/>
        </authorList>
    </citation>
    <scope>NUCLEOTIDE SEQUENCE [LARGE SCALE GENOMIC DNA]</scope>
    <source>
        <strain evidence="1 2">CBS 611.86</strain>
    </source>
</reference>
<dbReference type="EMBL" id="JAADJZ010000002">
    <property type="protein sequence ID" value="KAF2877085.1"/>
    <property type="molecule type" value="Genomic_DNA"/>
</dbReference>
<name>A0A7C8MX48_9PLEO</name>
<evidence type="ECO:0000313" key="1">
    <source>
        <dbReference type="EMBL" id="KAF2877085.1"/>
    </source>
</evidence>
<dbReference type="AlphaFoldDB" id="A0A7C8MX48"/>
<evidence type="ECO:0000313" key="2">
    <source>
        <dbReference type="Proteomes" id="UP000481861"/>
    </source>
</evidence>
<comment type="caution">
    <text evidence="1">The sequence shown here is derived from an EMBL/GenBank/DDBJ whole genome shotgun (WGS) entry which is preliminary data.</text>
</comment>
<organism evidence="1 2">
    <name type="scientific">Massariosphaeria phaeospora</name>
    <dbReference type="NCBI Taxonomy" id="100035"/>
    <lineage>
        <taxon>Eukaryota</taxon>
        <taxon>Fungi</taxon>
        <taxon>Dikarya</taxon>
        <taxon>Ascomycota</taxon>
        <taxon>Pezizomycotina</taxon>
        <taxon>Dothideomycetes</taxon>
        <taxon>Pleosporomycetidae</taxon>
        <taxon>Pleosporales</taxon>
        <taxon>Pleosporales incertae sedis</taxon>
        <taxon>Massariosphaeria</taxon>
    </lineage>
</organism>
<protein>
    <submittedName>
        <fullName evidence="1">Uncharacterized protein</fullName>
    </submittedName>
</protein>
<proteinExistence type="predicted"/>
<gene>
    <name evidence="1" type="ORF">BDV95DRAFT_138243</name>
</gene>